<dbReference type="EMBL" id="GHES01047529">
    <property type="protein sequence ID" value="MPA78088.1"/>
    <property type="molecule type" value="Transcribed_RNA"/>
</dbReference>
<feature type="compositionally biased region" description="Polar residues" evidence="4">
    <location>
        <begin position="42"/>
        <end position="64"/>
    </location>
</feature>
<evidence type="ECO:0000256" key="1">
    <source>
        <dbReference type="ARBA" id="ARBA00008210"/>
    </source>
</evidence>
<dbReference type="PRINTS" id="PR00292">
    <property type="entry name" value="POTATOINHBTR"/>
</dbReference>
<dbReference type="GO" id="GO:0004867">
    <property type="term" value="F:serine-type endopeptidase inhibitor activity"/>
    <property type="evidence" value="ECO:0007669"/>
    <property type="project" value="UniProtKB-KW"/>
</dbReference>
<name>A0A5B7CAU7_DAVIN</name>
<dbReference type="SUPFAM" id="SSF54654">
    <property type="entry name" value="CI-2 family of serine protease inhibitors"/>
    <property type="match status" value="1"/>
</dbReference>
<gene>
    <name evidence="5" type="ORF">Din_047529</name>
</gene>
<evidence type="ECO:0000256" key="2">
    <source>
        <dbReference type="ARBA" id="ARBA00022690"/>
    </source>
</evidence>
<reference evidence="5" key="1">
    <citation type="submission" date="2019-08" db="EMBL/GenBank/DDBJ databases">
        <title>Reference gene set and small RNA set construction with multiple tissues from Davidia involucrata Baill.</title>
        <authorList>
            <person name="Yang H."/>
            <person name="Zhou C."/>
            <person name="Li G."/>
            <person name="Wang J."/>
            <person name="Gao P."/>
            <person name="Wang M."/>
            <person name="Wang R."/>
            <person name="Zhao Y."/>
        </authorList>
    </citation>
    <scope>NUCLEOTIDE SEQUENCE</scope>
    <source>
        <tissue evidence="5">Mixed with DoveR01_LX</tissue>
    </source>
</reference>
<dbReference type="PROSITE" id="PS00285">
    <property type="entry name" value="POTATO_INHIBITOR"/>
    <property type="match status" value="1"/>
</dbReference>
<dbReference type="InterPro" id="IPR036354">
    <property type="entry name" value="Prot_inh_pot1_sf"/>
</dbReference>
<evidence type="ECO:0000313" key="5">
    <source>
        <dbReference type="EMBL" id="MPA78088.1"/>
    </source>
</evidence>
<dbReference type="AlphaFoldDB" id="A0A5B7CAU7"/>
<proteinExistence type="inferred from homology"/>
<evidence type="ECO:0000256" key="4">
    <source>
        <dbReference type="SAM" id="MobiDB-lite"/>
    </source>
</evidence>
<dbReference type="Pfam" id="PF00280">
    <property type="entry name" value="potato_inhibit"/>
    <property type="match status" value="1"/>
</dbReference>
<organism evidence="5">
    <name type="scientific">Davidia involucrata</name>
    <name type="common">Dove tree</name>
    <dbReference type="NCBI Taxonomy" id="16924"/>
    <lineage>
        <taxon>Eukaryota</taxon>
        <taxon>Viridiplantae</taxon>
        <taxon>Streptophyta</taxon>
        <taxon>Embryophyta</taxon>
        <taxon>Tracheophyta</taxon>
        <taxon>Spermatophyta</taxon>
        <taxon>Magnoliopsida</taxon>
        <taxon>eudicotyledons</taxon>
        <taxon>Gunneridae</taxon>
        <taxon>Pentapetalae</taxon>
        <taxon>asterids</taxon>
        <taxon>Cornales</taxon>
        <taxon>Nyssaceae</taxon>
        <taxon>Davidia</taxon>
    </lineage>
</organism>
<dbReference type="PANTHER" id="PTHR33091:SF29">
    <property type="entry name" value="SUBTILISIN INHIBITOR 1"/>
    <property type="match status" value="1"/>
</dbReference>
<feature type="region of interest" description="Disordered" evidence="4">
    <location>
        <begin position="34"/>
        <end position="64"/>
    </location>
</feature>
<dbReference type="GO" id="GO:0009611">
    <property type="term" value="P:response to wounding"/>
    <property type="evidence" value="ECO:0007669"/>
    <property type="project" value="InterPro"/>
</dbReference>
<dbReference type="InterPro" id="IPR000864">
    <property type="entry name" value="Prot_inh_pot1"/>
</dbReference>
<comment type="similarity">
    <text evidence="1">Belongs to the protease inhibitor I13 (potato type I serine protease inhibitor) family.</text>
</comment>
<evidence type="ECO:0000256" key="3">
    <source>
        <dbReference type="ARBA" id="ARBA00022900"/>
    </source>
</evidence>
<keyword evidence="3" id="KW-0722">Serine protease inhibitor</keyword>
<dbReference type="Gene3D" id="3.30.10.10">
    <property type="entry name" value="Trypsin Inhibitor V, subunit A"/>
    <property type="match status" value="1"/>
</dbReference>
<sequence>MYTEMWMKSPFSGAKLAVVVYLILLMAEKENQQMKLPEEQTGDLTTIPPSGSQEHMCGSNTKTTWPEVVGLTAEEAERKIKEDMPRAQIQVVPPNHFVTMDYRGDRVRLFIDSSGKVSQPPRIG</sequence>
<dbReference type="PANTHER" id="PTHR33091">
    <property type="entry name" value="PROTEIN, PUTATIVE, EXPRESSED-RELATED"/>
    <property type="match status" value="1"/>
</dbReference>
<protein>
    <submittedName>
        <fullName evidence="5">Putative subtilisin inhibitor CLSI-I</fullName>
    </submittedName>
</protein>
<keyword evidence="2" id="KW-0646">Protease inhibitor</keyword>
<accession>A0A5B7CAU7</accession>